<evidence type="ECO:0000313" key="2">
    <source>
        <dbReference type="Proteomes" id="UP000093000"/>
    </source>
</evidence>
<organism evidence="1 2">
    <name type="scientific">Choanephora cucurbitarum</name>
    <dbReference type="NCBI Taxonomy" id="101091"/>
    <lineage>
        <taxon>Eukaryota</taxon>
        <taxon>Fungi</taxon>
        <taxon>Fungi incertae sedis</taxon>
        <taxon>Mucoromycota</taxon>
        <taxon>Mucoromycotina</taxon>
        <taxon>Mucoromycetes</taxon>
        <taxon>Mucorales</taxon>
        <taxon>Mucorineae</taxon>
        <taxon>Choanephoraceae</taxon>
        <taxon>Choanephoroideae</taxon>
        <taxon>Choanephora</taxon>
    </lineage>
</organism>
<dbReference type="OrthoDB" id="2268828at2759"/>
<dbReference type="Proteomes" id="UP000093000">
    <property type="component" value="Unassembled WGS sequence"/>
</dbReference>
<dbReference type="SUPFAM" id="SSF56672">
    <property type="entry name" value="DNA/RNA polymerases"/>
    <property type="match status" value="1"/>
</dbReference>
<dbReference type="InterPro" id="IPR043502">
    <property type="entry name" value="DNA/RNA_pol_sf"/>
</dbReference>
<name>A0A1C7MVA2_9FUNG</name>
<gene>
    <name evidence="1" type="ORF">A0J61_11615</name>
</gene>
<protein>
    <submittedName>
        <fullName evidence="1">Uncharacterized protein</fullName>
    </submittedName>
</protein>
<dbReference type="EMBL" id="LUGH01002259">
    <property type="protein sequence ID" value="OBZ80336.1"/>
    <property type="molecule type" value="Genomic_DNA"/>
</dbReference>
<sequence>LFCTIPESVVCLDTPKNATAYRPPYPIPIALQEIMDKQTNGKGETTGYRVCHDPRMLNLLLKSIDRMPLPVIGELFEHLNGAVVIMVE</sequence>
<accession>A0A1C7MVA2</accession>
<proteinExistence type="predicted"/>
<dbReference type="InParanoid" id="A0A1C7MVA2"/>
<dbReference type="AlphaFoldDB" id="A0A1C7MVA2"/>
<evidence type="ECO:0000313" key="1">
    <source>
        <dbReference type="EMBL" id="OBZ80336.1"/>
    </source>
</evidence>
<dbReference type="STRING" id="101091.A0A1C7MVA2"/>
<keyword evidence="2" id="KW-1185">Reference proteome</keyword>
<comment type="caution">
    <text evidence="1">The sequence shown here is derived from an EMBL/GenBank/DDBJ whole genome shotgun (WGS) entry which is preliminary data.</text>
</comment>
<reference evidence="1 2" key="1">
    <citation type="submission" date="2016-03" db="EMBL/GenBank/DDBJ databases">
        <title>Choanephora cucurbitarum.</title>
        <authorList>
            <person name="Min B."/>
            <person name="Park H."/>
            <person name="Park J.-H."/>
            <person name="Shin H.-D."/>
            <person name="Choi I.-G."/>
        </authorList>
    </citation>
    <scope>NUCLEOTIDE SEQUENCE [LARGE SCALE GENOMIC DNA]</scope>
    <source>
        <strain evidence="1 2">KUS-F28377</strain>
    </source>
</reference>
<feature type="non-terminal residue" evidence="1">
    <location>
        <position position="1"/>
    </location>
</feature>
<feature type="non-terminal residue" evidence="1">
    <location>
        <position position="88"/>
    </location>
</feature>